<dbReference type="InterPro" id="IPR013096">
    <property type="entry name" value="Cupin_2"/>
</dbReference>
<protein>
    <submittedName>
        <fullName evidence="2">Cupin domain-containing protein</fullName>
    </submittedName>
</protein>
<reference evidence="2 3" key="1">
    <citation type="submission" date="2024-03" db="EMBL/GenBank/DDBJ databases">
        <title>Sulfurimonas sp. HSL3-1.</title>
        <authorList>
            <person name="Wang S."/>
        </authorList>
    </citation>
    <scope>NUCLEOTIDE SEQUENCE [LARGE SCALE GENOMIC DNA]</scope>
    <source>
        <strain evidence="2 3">HSL3-1</strain>
    </source>
</reference>
<name>A0ABZ3HE90_9BACT</name>
<dbReference type="Pfam" id="PF07883">
    <property type="entry name" value="Cupin_2"/>
    <property type="match status" value="1"/>
</dbReference>
<dbReference type="RefSeq" id="WP_345971342.1">
    <property type="nucleotide sequence ID" value="NZ_CP147920.1"/>
</dbReference>
<dbReference type="CDD" id="cd02230">
    <property type="entry name" value="cupin_HP0902-like"/>
    <property type="match status" value="1"/>
</dbReference>
<feature type="domain" description="Cupin type-2" evidence="1">
    <location>
        <begin position="33"/>
        <end position="94"/>
    </location>
</feature>
<dbReference type="Proteomes" id="UP001447842">
    <property type="component" value="Chromosome"/>
</dbReference>
<evidence type="ECO:0000313" key="2">
    <source>
        <dbReference type="EMBL" id="XAU16208.1"/>
    </source>
</evidence>
<proteinExistence type="predicted"/>
<dbReference type="SUPFAM" id="SSF51182">
    <property type="entry name" value="RmlC-like cupins"/>
    <property type="match status" value="1"/>
</dbReference>
<evidence type="ECO:0000259" key="1">
    <source>
        <dbReference type="Pfam" id="PF07883"/>
    </source>
</evidence>
<sequence length="112" mass="12369">MKTYTFLEAPRFGERVVVEKMLETPFSKEIRICMTKGSIMREHTAPGPITIMVLEGCVTLTSNGDAADLECGEMVCFDAHVPHSLEGRTKSVIRLTLSKGDALKRVIDLVKA</sequence>
<evidence type="ECO:0000313" key="3">
    <source>
        <dbReference type="Proteomes" id="UP001447842"/>
    </source>
</evidence>
<gene>
    <name evidence="2" type="ORF">WCY31_05735</name>
</gene>
<dbReference type="InterPro" id="IPR014710">
    <property type="entry name" value="RmlC-like_jellyroll"/>
</dbReference>
<dbReference type="Gene3D" id="2.60.120.10">
    <property type="entry name" value="Jelly Rolls"/>
    <property type="match status" value="1"/>
</dbReference>
<keyword evidence="3" id="KW-1185">Reference proteome</keyword>
<organism evidence="2 3">
    <name type="scientific">Sulfurimonas diazotrophicus</name>
    <dbReference type="NCBI Taxonomy" id="3131939"/>
    <lineage>
        <taxon>Bacteria</taxon>
        <taxon>Pseudomonadati</taxon>
        <taxon>Campylobacterota</taxon>
        <taxon>Epsilonproteobacteria</taxon>
        <taxon>Campylobacterales</taxon>
        <taxon>Sulfurimonadaceae</taxon>
        <taxon>Sulfurimonas</taxon>
    </lineage>
</organism>
<dbReference type="EMBL" id="CP147920">
    <property type="protein sequence ID" value="XAU16208.1"/>
    <property type="molecule type" value="Genomic_DNA"/>
</dbReference>
<accession>A0ABZ3HE90</accession>
<dbReference type="InterPro" id="IPR011051">
    <property type="entry name" value="RmlC_Cupin_sf"/>
</dbReference>